<evidence type="ECO:0000313" key="2">
    <source>
        <dbReference type="Proteomes" id="UP000721861"/>
    </source>
</evidence>
<comment type="caution">
    <text evidence="1">The sequence shown here is derived from an EMBL/GenBank/DDBJ whole genome shotgun (WGS) entry which is preliminary data.</text>
</comment>
<proteinExistence type="predicted"/>
<dbReference type="Pfam" id="PF16132">
    <property type="entry name" value="DUF4843"/>
    <property type="match status" value="1"/>
</dbReference>
<accession>A0ABS5K666</accession>
<dbReference type="PROSITE" id="PS51257">
    <property type="entry name" value="PROKAR_LIPOPROTEIN"/>
    <property type="match status" value="1"/>
</dbReference>
<reference evidence="1 2" key="1">
    <citation type="journal article" date="2014" name="Int. J. Syst. Evol. Microbiol.">
        <title>Carboxylicivirga gen. nov. in the family Marinilabiliaceae with two novel species, Carboxylicivirga mesophila sp. nov. and Carboxylicivirga taeanensis sp. nov., and reclassification of Cytophaga fermentans as Saccharicrinis fermentans gen. nov., comb. nov.</title>
        <authorList>
            <person name="Yang S.H."/>
            <person name="Seo H.S."/>
            <person name="Woo J.H."/>
            <person name="Oh H.M."/>
            <person name="Jang H."/>
            <person name="Lee J.H."/>
            <person name="Kim S.J."/>
            <person name="Kwon K.K."/>
        </authorList>
    </citation>
    <scope>NUCLEOTIDE SEQUENCE [LARGE SCALE GENOMIC DNA]</scope>
    <source>
        <strain evidence="1 2">JCM 18290</strain>
    </source>
</reference>
<protein>
    <submittedName>
        <fullName evidence="1">DUF4843 domain-containing protein</fullName>
    </submittedName>
</protein>
<dbReference type="RefSeq" id="WP_212225591.1">
    <property type="nucleotide sequence ID" value="NZ_JAGUCN010000002.1"/>
</dbReference>
<evidence type="ECO:0000313" key="1">
    <source>
        <dbReference type="EMBL" id="MBS2210446.1"/>
    </source>
</evidence>
<dbReference type="Proteomes" id="UP000721861">
    <property type="component" value="Unassembled WGS sequence"/>
</dbReference>
<gene>
    <name evidence="1" type="ORF">KEM09_03490</name>
</gene>
<dbReference type="EMBL" id="JAGUCN010000002">
    <property type="protein sequence ID" value="MBS2210446.1"/>
    <property type="molecule type" value="Genomic_DNA"/>
</dbReference>
<keyword evidence="2" id="KW-1185">Reference proteome</keyword>
<sequence>MKFYKYILALSFALVILSCEENEPMLYDTNYNALNFKVADSLYVNYMFFPDDATSAVVKVNLKLMGQASPTERYYKIGEVADETTAEQGVHYETLKEQYAFPANTTEVDFELQLKRDESLRENTYRLMLHLIPGDDFKQGILDEQYFIINITDNLLVPPPFWERNYLHYYAGPYHWKKCKKYIEIAGVDAPNWYPDPYAAGDVYIKQTRKWFEENPTYDEDGNRLYFENR</sequence>
<name>A0ABS5K666_9BACT</name>
<organism evidence="1 2">
    <name type="scientific">Carboxylicivirga mesophila</name>
    <dbReference type="NCBI Taxonomy" id="1166478"/>
    <lineage>
        <taxon>Bacteria</taxon>
        <taxon>Pseudomonadati</taxon>
        <taxon>Bacteroidota</taxon>
        <taxon>Bacteroidia</taxon>
        <taxon>Marinilabiliales</taxon>
        <taxon>Marinilabiliaceae</taxon>
        <taxon>Carboxylicivirga</taxon>
    </lineage>
</organism>
<dbReference type="InterPro" id="IPR032299">
    <property type="entry name" value="DUF4843"/>
</dbReference>